<keyword evidence="2" id="KW-1185">Reference proteome</keyword>
<dbReference type="EMBL" id="JARBJD010000123">
    <property type="protein sequence ID" value="KAK2951172.1"/>
    <property type="molecule type" value="Genomic_DNA"/>
</dbReference>
<evidence type="ECO:0000313" key="2">
    <source>
        <dbReference type="Proteomes" id="UP001281761"/>
    </source>
</evidence>
<protein>
    <submittedName>
        <fullName evidence="1">Uncharacterized protein</fullName>
    </submittedName>
</protein>
<name>A0ABQ9XFC4_9EUKA</name>
<proteinExistence type="predicted"/>
<evidence type="ECO:0000313" key="1">
    <source>
        <dbReference type="EMBL" id="KAK2951172.1"/>
    </source>
</evidence>
<reference evidence="1 2" key="1">
    <citation type="journal article" date="2022" name="bioRxiv">
        <title>Genomics of Preaxostyla Flagellates Illuminates Evolutionary Transitions and the Path Towards Mitochondrial Loss.</title>
        <authorList>
            <person name="Novak L.V.F."/>
            <person name="Treitli S.C."/>
            <person name="Pyrih J."/>
            <person name="Halakuc P."/>
            <person name="Pipaliya S.V."/>
            <person name="Vacek V."/>
            <person name="Brzon O."/>
            <person name="Soukal P."/>
            <person name="Eme L."/>
            <person name="Dacks J.B."/>
            <person name="Karnkowska A."/>
            <person name="Elias M."/>
            <person name="Hampl V."/>
        </authorList>
    </citation>
    <scope>NUCLEOTIDE SEQUENCE [LARGE SCALE GENOMIC DNA]</scope>
    <source>
        <strain evidence="1">NAU3</strain>
        <tissue evidence="1">Gut</tissue>
    </source>
</reference>
<gene>
    <name evidence="1" type="ORF">BLNAU_13910</name>
</gene>
<organism evidence="1 2">
    <name type="scientific">Blattamonas nauphoetae</name>
    <dbReference type="NCBI Taxonomy" id="2049346"/>
    <lineage>
        <taxon>Eukaryota</taxon>
        <taxon>Metamonada</taxon>
        <taxon>Preaxostyla</taxon>
        <taxon>Oxymonadida</taxon>
        <taxon>Blattamonas</taxon>
    </lineage>
</organism>
<accession>A0ABQ9XFC4</accession>
<comment type="caution">
    <text evidence="1">The sequence shown here is derived from an EMBL/GenBank/DDBJ whole genome shotgun (WGS) entry which is preliminary data.</text>
</comment>
<sequence>MPCNKKLLQQTTLLFHGVTAHLKQSQHRGALVRHRSPFQLGNGRRISLEPLHRLSIPVSHLVLGKITHRRLTRCEEEEVFRQVQHLVSEWQWRRKSFLSLKSHPSNTTTASPIAYSTQLTTSSL</sequence>
<dbReference type="Proteomes" id="UP001281761">
    <property type="component" value="Unassembled WGS sequence"/>
</dbReference>